<dbReference type="RefSeq" id="WP_396638937.1">
    <property type="nucleotide sequence ID" value="NZ_JBIQWL010000001.1"/>
</dbReference>
<evidence type="ECO:0000256" key="2">
    <source>
        <dbReference type="ARBA" id="ARBA00023125"/>
    </source>
</evidence>
<sequence length="155" mass="16936">MSVILDDVDRELLVALQGDAREPQAALGKRVGLSAAAVNRRIARLTSLGVIAGSSIRLAPELVGRPVTVIAHLALESEQPELLDRVRTALVECPQVQQCYYVAGEWDFVLILAVADMAEYTQLTRELFFADSNVRRFSTQVVMDRAKASGTIIPT</sequence>
<evidence type="ECO:0000259" key="4">
    <source>
        <dbReference type="PROSITE" id="PS50956"/>
    </source>
</evidence>
<dbReference type="SUPFAM" id="SSF46785">
    <property type="entry name" value="Winged helix' DNA-binding domain"/>
    <property type="match status" value="1"/>
</dbReference>
<dbReference type="EMBL" id="JBIQWL010000001">
    <property type="protein sequence ID" value="MFH8248985.1"/>
    <property type="molecule type" value="Genomic_DNA"/>
</dbReference>
<organism evidence="5 6">
    <name type="scientific">Microbacterium alkaliflavum</name>
    <dbReference type="NCBI Taxonomy" id="3248839"/>
    <lineage>
        <taxon>Bacteria</taxon>
        <taxon>Bacillati</taxon>
        <taxon>Actinomycetota</taxon>
        <taxon>Actinomycetes</taxon>
        <taxon>Micrococcales</taxon>
        <taxon>Microbacteriaceae</taxon>
        <taxon>Microbacterium</taxon>
    </lineage>
</organism>
<dbReference type="PROSITE" id="PS50956">
    <property type="entry name" value="HTH_ASNC_2"/>
    <property type="match status" value="1"/>
</dbReference>
<keyword evidence="2" id="KW-0238">DNA-binding</keyword>
<protein>
    <submittedName>
        <fullName evidence="5">Lrp/AsnC family transcriptional regulator</fullName>
    </submittedName>
</protein>
<dbReference type="InterPro" id="IPR019888">
    <property type="entry name" value="Tscrpt_reg_AsnC-like"/>
</dbReference>
<dbReference type="SMART" id="SM00344">
    <property type="entry name" value="HTH_ASNC"/>
    <property type="match status" value="1"/>
</dbReference>
<dbReference type="InterPro" id="IPR011008">
    <property type="entry name" value="Dimeric_a/b-barrel"/>
</dbReference>
<dbReference type="PROSITE" id="PS00519">
    <property type="entry name" value="HTH_ASNC_1"/>
    <property type="match status" value="1"/>
</dbReference>
<proteinExistence type="predicted"/>
<dbReference type="PRINTS" id="PR00033">
    <property type="entry name" value="HTHASNC"/>
</dbReference>
<dbReference type="PANTHER" id="PTHR30154">
    <property type="entry name" value="LEUCINE-RESPONSIVE REGULATORY PROTEIN"/>
    <property type="match status" value="1"/>
</dbReference>
<keyword evidence="6" id="KW-1185">Reference proteome</keyword>
<dbReference type="Pfam" id="PF13404">
    <property type="entry name" value="HTH_AsnC-type"/>
    <property type="match status" value="1"/>
</dbReference>
<comment type="caution">
    <text evidence="5">The sequence shown here is derived from an EMBL/GenBank/DDBJ whole genome shotgun (WGS) entry which is preliminary data.</text>
</comment>
<dbReference type="PANTHER" id="PTHR30154:SF34">
    <property type="entry name" value="TRANSCRIPTIONAL REGULATOR AZLB"/>
    <property type="match status" value="1"/>
</dbReference>
<evidence type="ECO:0000256" key="1">
    <source>
        <dbReference type="ARBA" id="ARBA00023015"/>
    </source>
</evidence>
<dbReference type="InterPro" id="IPR036390">
    <property type="entry name" value="WH_DNA-bd_sf"/>
</dbReference>
<evidence type="ECO:0000313" key="5">
    <source>
        <dbReference type="EMBL" id="MFH8248985.1"/>
    </source>
</evidence>
<dbReference type="InterPro" id="IPR000485">
    <property type="entry name" value="AsnC-type_HTH_dom"/>
</dbReference>
<keyword evidence="3" id="KW-0804">Transcription</keyword>
<evidence type="ECO:0000256" key="3">
    <source>
        <dbReference type="ARBA" id="ARBA00023163"/>
    </source>
</evidence>
<dbReference type="Gene3D" id="1.10.10.10">
    <property type="entry name" value="Winged helix-like DNA-binding domain superfamily/Winged helix DNA-binding domain"/>
    <property type="match status" value="1"/>
</dbReference>
<gene>
    <name evidence="5" type="ORF">ACH3VR_01295</name>
</gene>
<dbReference type="Proteomes" id="UP001610861">
    <property type="component" value="Unassembled WGS sequence"/>
</dbReference>
<keyword evidence="1" id="KW-0805">Transcription regulation</keyword>
<dbReference type="Pfam" id="PF01037">
    <property type="entry name" value="AsnC_trans_reg"/>
    <property type="match status" value="1"/>
</dbReference>
<dbReference type="InterPro" id="IPR019885">
    <property type="entry name" value="Tscrpt_reg_HTH_AsnC-type_CS"/>
</dbReference>
<dbReference type="SUPFAM" id="SSF54909">
    <property type="entry name" value="Dimeric alpha+beta barrel"/>
    <property type="match status" value="1"/>
</dbReference>
<dbReference type="Gene3D" id="3.30.70.920">
    <property type="match status" value="1"/>
</dbReference>
<dbReference type="InterPro" id="IPR019887">
    <property type="entry name" value="Tscrpt_reg_AsnC/Lrp_C"/>
</dbReference>
<feature type="domain" description="HTH asnC-type" evidence="4">
    <location>
        <begin position="5"/>
        <end position="66"/>
    </location>
</feature>
<name>A0ABW7Q2N0_9MICO</name>
<dbReference type="InterPro" id="IPR036388">
    <property type="entry name" value="WH-like_DNA-bd_sf"/>
</dbReference>
<accession>A0ABW7Q2N0</accession>
<evidence type="ECO:0000313" key="6">
    <source>
        <dbReference type="Proteomes" id="UP001610861"/>
    </source>
</evidence>
<reference evidence="5 6" key="1">
    <citation type="submission" date="2024-09" db="EMBL/GenBank/DDBJ databases">
        <authorList>
            <person name="Pan X."/>
        </authorList>
    </citation>
    <scope>NUCLEOTIDE SEQUENCE [LARGE SCALE GENOMIC DNA]</scope>
    <source>
        <strain evidence="5 6">B2969</strain>
    </source>
</reference>